<comment type="caution">
    <text evidence="10">The sequence shown here is derived from an EMBL/GenBank/DDBJ whole genome shotgun (WGS) entry which is preliminary data.</text>
</comment>
<dbReference type="PROSITE" id="PS51755">
    <property type="entry name" value="OMPR_PHOB"/>
    <property type="match status" value="1"/>
</dbReference>
<dbReference type="GO" id="GO:0003677">
    <property type="term" value="F:DNA binding"/>
    <property type="evidence" value="ECO:0007669"/>
    <property type="project" value="UniProtKB-KW"/>
</dbReference>
<keyword evidence="1 6" id="KW-0597">Phosphoprotein</keyword>
<feature type="DNA-binding region" description="OmpR/PhoB-type" evidence="7">
    <location>
        <begin position="166"/>
        <end position="262"/>
    </location>
</feature>
<dbReference type="Gene3D" id="1.10.10.10">
    <property type="entry name" value="Winged helix-like DNA-binding domain superfamily/Winged helix DNA-binding domain"/>
    <property type="match status" value="1"/>
</dbReference>
<dbReference type="Gene3D" id="6.10.250.690">
    <property type="match status" value="1"/>
</dbReference>
<dbReference type="Pfam" id="PF00072">
    <property type="entry name" value="Response_reg"/>
    <property type="match status" value="1"/>
</dbReference>
<gene>
    <name evidence="10" type="ORF">J2T15_002054</name>
</gene>
<dbReference type="InterPro" id="IPR001867">
    <property type="entry name" value="OmpR/PhoB-type_DNA-bd"/>
</dbReference>
<dbReference type="PANTHER" id="PTHR48111:SF73">
    <property type="entry name" value="ALKALINE PHOSPHATASE SYNTHESIS TRANSCRIPTIONAL REGULATORY PROTEIN PHOP"/>
    <property type="match status" value="1"/>
</dbReference>
<evidence type="ECO:0000259" key="9">
    <source>
        <dbReference type="PROSITE" id="PS51755"/>
    </source>
</evidence>
<dbReference type="InterPro" id="IPR036388">
    <property type="entry name" value="WH-like_DNA-bd_sf"/>
</dbReference>
<dbReference type="CDD" id="cd17574">
    <property type="entry name" value="REC_OmpR"/>
    <property type="match status" value="1"/>
</dbReference>
<keyword evidence="11" id="KW-1185">Reference proteome</keyword>
<dbReference type="SMART" id="SM00448">
    <property type="entry name" value="REC"/>
    <property type="match status" value="1"/>
</dbReference>
<proteinExistence type="predicted"/>
<accession>A0ABT9U2D5</accession>
<reference evidence="10 11" key="1">
    <citation type="submission" date="2023-07" db="EMBL/GenBank/DDBJ databases">
        <title>Sorghum-associated microbial communities from plants grown in Nebraska, USA.</title>
        <authorList>
            <person name="Schachtman D."/>
        </authorList>
    </citation>
    <scope>NUCLEOTIDE SEQUENCE [LARGE SCALE GENOMIC DNA]</scope>
    <source>
        <strain evidence="10 11">CC482</strain>
    </source>
</reference>
<dbReference type="SMART" id="SM00862">
    <property type="entry name" value="Trans_reg_C"/>
    <property type="match status" value="1"/>
</dbReference>
<sequence length="264" mass="29569">MTKALPLAYNKAVKKECAGGLKKKEGLNSVKPKVLIVEDERRIRELIADYLEEESLDYCECARGDHALDKFEEHRPQLVLLDILMPGLDGYDVCEAIRARSNVPIVFLTAKSEEDDKLLGYDLGADDYITKPFSPKVLIAKIKALLKRSESASASAANAGFGEPAGEYLKIEDLLLDLAAREASLDGVPLALSSKEFDLLLHFVRNRNRVLDRDMLLDAVWGYDYAGYVRTVDTHVKRLRQKLGARAEWIVTLRGTGYRMKVTP</sequence>
<dbReference type="SUPFAM" id="SSF52172">
    <property type="entry name" value="CheY-like"/>
    <property type="match status" value="1"/>
</dbReference>
<dbReference type="PROSITE" id="PS50110">
    <property type="entry name" value="RESPONSE_REGULATORY"/>
    <property type="match status" value="1"/>
</dbReference>
<evidence type="ECO:0000313" key="11">
    <source>
        <dbReference type="Proteomes" id="UP001229346"/>
    </source>
</evidence>
<keyword evidence="2" id="KW-0902">Two-component regulatory system</keyword>
<dbReference type="Pfam" id="PF00486">
    <property type="entry name" value="Trans_reg_C"/>
    <property type="match status" value="1"/>
</dbReference>
<evidence type="ECO:0000256" key="6">
    <source>
        <dbReference type="PROSITE-ProRule" id="PRU00169"/>
    </source>
</evidence>
<evidence type="ECO:0000256" key="2">
    <source>
        <dbReference type="ARBA" id="ARBA00023012"/>
    </source>
</evidence>
<keyword evidence="4 7" id="KW-0238">DNA-binding</keyword>
<feature type="modified residue" description="4-aspartylphosphate" evidence="6">
    <location>
        <position position="82"/>
    </location>
</feature>
<keyword evidence="5" id="KW-0804">Transcription</keyword>
<evidence type="ECO:0000256" key="7">
    <source>
        <dbReference type="PROSITE-ProRule" id="PRU01091"/>
    </source>
</evidence>
<feature type="domain" description="Response regulatory" evidence="8">
    <location>
        <begin position="33"/>
        <end position="146"/>
    </location>
</feature>
<evidence type="ECO:0000256" key="5">
    <source>
        <dbReference type="ARBA" id="ARBA00023163"/>
    </source>
</evidence>
<evidence type="ECO:0000256" key="1">
    <source>
        <dbReference type="ARBA" id="ARBA00022553"/>
    </source>
</evidence>
<dbReference type="Gene3D" id="3.40.50.2300">
    <property type="match status" value="1"/>
</dbReference>
<dbReference type="InterPro" id="IPR039420">
    <property type="entry name" value="WalR-like"/>
</dbReference>
<dbReference type="InterPro" id="IPR001789">
    <property type="entry name" value="Sig_transdc_resp-reg_receiver"/>
</dbReference>
<protein>
    <submittedName>
        <fullName evidence="10">DNA-binding response OmpR family regulator</fullName>
    </submittedName>
</protein>
<feature type="domain" description="OmpR/PhoB-type" evidence="9">
    <location>
        <begin position="166"/>
        <end position="262"/>
    </location>
</feature>
<dbReference type="CDD" id="cd00383">
    <property type="entry name" value="trans_reg_C"/>
    <property type="match status" value="1"/>
</dbReference>
<evidence type="ECO:0000256" key="4">
    <source>
        <dbReference type="ARBA" id="ARBA00023125"/>
    </source>
</evidence>
<dbReference type="Proteomes" id="UP001229346">
    <property type="component" value="Unassembled WGS sequence"/>
</dbReference>
<evidence type="ECO:0000256" key="3">
    <source>
        <dbReference type="ARBA" id="ARBA00023015"/>
    </source>
</evidence>
<dbReference type="EMBL" id="JAUSSU010000004">
    <property type="protein sequence ID" value="MDQ0112619.1"/>
    <property type="molecule type" value="Genomic_DNA"/>
</dbReference>
<keyword evidence="3" id="KW-0805">Transcription regulation</keyword>
<evidence type="ECO:0000313" key="10">
    <source>
        <dbReference type="EMBL" id="MDQ0112619.1"/>
    </source>
</evidence>
<name>A0ABT9U2D5_PAEHA</name>
<organism evidence="10 11">
    <name type="scientific">Paenibacillus harenae</name>
    <dbReference type="NCBI Taxonomy" id="306543"/>
    <lineage>
        <taxon>Bacteria</taxon>
        <taxon>Bacillati</taxon>
        <taxon>Bacillota</taxon>
        <taxon>Bacilli</taxon>
        <taxon>Bacillales</taxon>
        <taxon>Paenibacillaceae</taxon>
        <taxon>Paenibacillus</taxon>
    </lineage>
</organism>
<dbReference type="InterPro" id="IPR011006">
    <property type="entry name" value="CheY-like_superfamily"/>
</dbReference>
<evidence type="ECO:0000259" key="8">
    <source>
        <dbReference type="PROSITE" id="PS50110"/>
    </source>
</evidence>
<dbReference type="PANTHER" id="PTHR48111">
    <property type="entry name" value="REGULATOR OF RPOS"/>
    <property type="match status" value="1"/>
</dbReference>